<dbReference type="PANTHER" id="PTHR34595:SF2">
    <property type="entry name" value="BLR2978 PROTEIN"/>
    <property type="match status" value="1"/>
</dbReference>
<dbReference type="PANTHER" id="PTHR34595">
    <property type="entry name" value="BLR5612 PROTEIN"/>
    <property type="match status" value="1"/>
</dbReference>
<dbReference type="EMBL" id="CP157675">
    <property type="protein sequence ID" value="XBP69306.1"/>
    <property type="molecule type" value="Genomic_DNA"/>
</dbReference>
<organism evidence="3">
    <name type="scientific">Polaromonas hydrogenivorans</name>
    <dbReference type="NCBI Taxonomy" id="335476"/>
    <lineage>
        <taxon>Bacteria</taxon>
        <taxon>Pseudomonadati</taxon>
        <taxon>Pseudomonadota</taxon>
        <taxon>Betaproteobacteria</taxon>
        <taxon>Burkholderiales</taxon>
        <taxon>Comamonadaceae</taxon>
        <taxon>Polaromonas</taxon>
    </lineage>
</organism>
<dbReference type="InterPro" id="IPR051680">
    <property type="entry name" value="ATP-dep_Glu-Cys_Ligase-2"/>
</dbReference>
<dbReference type="InterPro" id="IPR025841">
    <property type="entry name" value="CP_ATPgrasp_2"/>
</dbReference>
<dbReference type="Gene3D" id="3.30.1490.270">
    <property type="match status" value="1"/>
</dbReference>
<dbReference type="AlphaFoldDB" id="A0AAU7LNY9"/>
<dbReference type="SUPFAM" id="SSF56059">
    <property type="entry name" value="Glutathione synthetase ATP-binding domain-like"/>
    <property type="match status" value="1"/>
</dbReference>
<sequence length="850" mass="94701">MLNQLLADYPASPDSFDEMLDASSQPRAHWRTLLDSLAHEAPDVMRKRTESVQRQVRENGVTYNVYTDDKGMQRPWDLNVLPMILPHDEWAGIEAAVIQRATLMNRLLIDVYGEQKMLEERLLPPALIHGHAGFLRPCHGIRHKDGIALHFYAIDLARAPNGRWWAVADRTQAPSGAGYALENRSVISRTFPDLLRDLKVQHLAGFFDTMRDSLAQWGRQCAANGSGGVPLRNSEEPLIVLLTPGPYNETYYEQAYLARYLGLPLVEGSDLTVRNGMVWHKTLSGMQRVHVIMRRVDDDYCDPLELRTDSALGVAGLTDAARRGNVLIANSLGSSLLESGALLGFLPALCKRLLGEPLKMPSVATWWCGEPAALEEVIKRLDHLIIKPSVPQLRQFPVFGKDLTGNARTAFIDMLRANPKNYVAQELVRLSQAPVWKPGSASGLSARAIGLRVYACATPKGYVVMPGGLTRVATGSDSRIITMQRGGGSKDTWIQASTQAEVHGLLKRTITSQDLIRDDTHLSSRVAENLFWFGRNAERCDNTARLLRVTLNFLFNVGPANRGDEWPTVVALCTWFGLIDSREQAQSRGQGQSAESAAILNDARIEAALMQAVVSPDVSGLARQQQQLYSSASQLRERFSVDNWRALNQMVQSVSSADHQLSQSEAMTILDDATTALMTMSGFALDGMTRDLGWRFLSLGRRLERLQFQTVSLQHALGMQANGNLDWLLELSDSIITYRARYRAQPEWLPVLDLLLLDESNTRSILFQLDGVLKSLKKISLNYGPCGEEQLRLLKNELVALTPDTDLYCGNVQLIDLMYRIQIASAQMSEHISVQFFSYTGNHQTRIQTA</sequence>
<protein>
    <submittedName>
        <fullName evidence="3">Circularly permuted type 2 ATP-grasp protein</fullName>
    </submittedName>
</protein>
<reference evidence="3" key="1">
    <citation type="submission" date="2024-05" db="EMBL/GenBank/DDBJ databases">
        <authorList>
            <person name="Bunk B."/>
            <person name="Swiderski J."/>
            <person name="Sproer C."/>
            <person name="Thiel V."/>
        </authorList>
    </citation>
    <scope>NUCLEOTIDE SEQUENCE</scope>
    <source>
        <strain evidence="3">DSM 17735</strain>
    </source>
</reference>
<dbReference type="Gene3D" id="3.40.50.11290">
    <property type="match status" value="1"/>
</dbReference>
<accession>A0AAU7LNY9</accession>
<evidence type="ECO:0000259" key="2">
    <source>
        <dbReference type="Pfam" id="PF14403"/>
    </source>
</evidence>
<evidence type="ECO:0000259" key="1">
    <source>
        <dbReference type="Pfam" id="PF04168"/>
    </source>
</evidence>
<dbReference type="InterPro" id="IPR007296">
    <property type="entry name" value="DUF403"/>
</dbReference>
<gene>
    <name evidence="3" type="ORF">ABLV49_15590</name>
</gene>
<feature type="domain" description="DUF403" evidence="1">
    <location>
        <begin position="522"/>
        <end position="837"/>
    </location>
</feature>
<name>A0AAU7LNY9_9BURK</name>
<dbReference type="Pfam" id="PF04168">
    <property type="entry name" value="Alpha-E"/>
    <property type="match status" value="1"/>
</dbReference>
<proteinExistence type="predicted"/>
<feature type="domain" description="Circularly permuted ATP-grasp type 2" evidence="2">
    <location>
        <begin position="82"/>
        <end position="473"/>
    </location>
</feature>
<evidence type="ECO:0000313" key="3">
    <source>
        <dbReference type="EMBL" id="XBP69306.1"/>
    </source>
</evidence>
<dbReference type="Pfam" id="PF14403">
    <property type="entry name" value="CP_ATPgrasp_2"/>
    <property type="match status" value="1"/>
</dbReference>
<dbReference type="RefSeq" id="WP_349277821.1">
    <property type="nucleotide sequence ID" value="NZ_CBCSCU010000003.1"/>
</dbReference>